<organism evidence="5 6">
    <name type="scientific">Galerina marginata (strain CBS 339.88)</name>
    <dbReference type="NCBI Taxonomy" id="685588"/>
    <lineage>
        <taxon>Eukaryota</taxon>
        <taxon>Fungi</taxon>
        <taxon>Dikarya</taxon>
        <taxon>Basidiomycota</taxon>
        <taxon>Agaricomycotina</taxon>
        <taxon>Agaricomycetes</taxon>
        <taxon>Agaricomycetidae</taxon>
        <taxon>Agaricales</taxon>
        <taxon>Agaricineae</taxon>
        <taxon>Strophariaceae</taxon>
        <taxon>Galerina</taxon>
    </lineage>
</organism>
<keyword evidence="3" id="KW-0862">Zinc</keyword>
<name>A0A067TDQ6_GALM3</name>
<feature type="region of interest" description="Disordered" evidence="4">
    <location>
        <begin position="236"/>
        <end position="266"/>
    </location>
</feature>
<dbReference type="SUPFAM" id="SSF57903">
    <property type="entry name" value="FYVE/PHD zinc finger"/>
    <property type="match status" value="1"/>
</dbReference>
<evidence type="ECO:0000256" key="3">
    <source>
        <dbReference type="ARBA" id="ARBA00022833"/>
    </source>
</evidence>
<feature type="region of interest" description="Disordered" evidence="4">
    <location>
        <begin position="455"/>
        <end position="475"/>
    </location>
</feature>
<evidence type="ECO:0008006" key="7">
    <source>
        <dbReference type="Google" id="ProtNLM"/>
    </source>
</evidence>
<sequence length="577" mass="65308">MQGIVQGRRALDLEDLSIEQEVHKGLGYRMHIGRIKQSARVVSVKVYRGRHAKKRCSDTAKFLIDRGAMHPNIPHLIAVSGLKSKTPFLVFDGEYEDTVDSMLSWVLKKETKEILTLGLQTVIGLSSGLDYLQELNYPFASVGLDHFVVLSSKGKIVISFDPEELEPASEPDQESDSEPDQEPASEPDQEANHHIALDLFHGLCRKTFNDACKAHYKGRHRQRTYHDKFDDAVPDNQFGEFNDDSSSLTTPASLSATTSKLSPRSLRCPSGRRQELVWRSLTTDTVALNDISRQFQSFLNFHRSSSESALSQRRGRYTARTSHRCPGYSRIEVTLTTDILRSAIVSYSSPTPGEICPVCREVVTEKEIFSCLCGNLGDETMPTVRCSGCCEWHHRSCVDYFDMEKFVCGRCNMREVEQQEQQDQQQQQLQNSYINHSSPSDIFASAAEALCHPSAQPTNIQQPPTGQPSQPMQPPIMNTEIFAVDLKRAEIPNRIYGMRHQIAQCEALRKSLREQLIAARGTRMVPQILAKLRDSGKELERRQDYLAKLLDAYSENGQPDSVLELFWCRHCQKVEKR</sequence>
<evidence type="ECO:0000313" key="6">
    <source>
        <dbReference type="Proteomes" id="UP000027222"/>
    </source>
</evidence>
<dbReference type="PROSITE" id="PS01359">
    <property type="entry name" value="ZF_PHD_1"/>
    <property type="match status" value="1"/>
</dbReference>
<dbReference type="Gene3D" id="3.30.40.10">
    <property type="entry name" value="Zinc/RING finger domain, C3HC4 (zinc finger)"/>
    <property type="match status" value="1"/>
</dbReference>
<dbReference type="HOGENOM" id="CLU_022259_0_0_1"/>
<protein>
    <recommendedName>
        <fullName evidence="7">Protein kinase domain-containing protein</fullName>
    </recommendedName>
</protein>
<evidence type="ECO:0000313" key="5">
    <source>
        <dbReference type="EMBL" id="KDR80442.1"/>
    </source>
</evidence>
<dbReference type="InterPro" id="IPR011011">
    <property type="entry name" value="Znf_FYVE_PHD"/>
</dbReference>
<proteinExistence type="predicted"/>
<evidence type="ECO:0000256" key="2">
    <source>
        <dbReference type="ARBA" id="ARBA00022771"/>
    </source>
</evidence>
<dbReference type="InterPro" id="IPR013083">
    <property type="entry name" value="Znf_RING/FYVE/PHD"/>
</dbReference>
<accession>A0A067TDQ6</accession>
<keyword evidence="6" id="KW-1185">Reference proteome</keyword>
<feature type="region of interest" description="Disordered" evidence="4">
    <location>
        <begin position="163"/>
        <end position="190"/>
    </location>
</feature>
<keyword evidence="2" id="KW-0863">Zinc-finger</keyword>
<feature type="compositionally biased region" description="Acidic residues" evidence="4">
    <location>
        <begin position="163"/>
        <end position="189"/>
    </location>
</feature>
<dbReference type="STRING" id="685588.A0A067TDQ6"/>
<dbReference type="AlphaFoldDB" id="A0A067TDQ6"/>
<keyword evidence="1" id="KW-0479">Metal-binding</keyword>
<dbReference type="EMBL" id="KL142372">
    <property type="protein sequence ID" value="KDR80442.1"/>
    <property type="molecule type" value="Genomic_DNA"/>
</dbReference>
<dbReference type="Proteomes" id="UP000027222">
    <property type="component" value="Unassembled WGS sequence"/>
</dbReference>
<feature type="compositionally biased region" description="Low complexity" evidence="4">
    <location>
        <begin position="245"/>
        <end position="263"/>
    </location>
</feature>
<dbReference type="InterPro" id="IPR019786">
    <property type="entry name" value="Zinc_finger_PHD-type_CS"/>
</dbReference>
<feature type="compositionally biased region" description="Polar residues" evidence="4">
    <location>
        <begin position="455"/>
        <end position="470"/>
    </location>
</feature>
<gene>
    <name evidence="5" type="ORF">GALMADRAFT_242885</name>
</gene>
<dbReference type="GO" id="GO:0008270">
    <property type="term" value="F:zinc ion binding"/>
    <property type="evidence" value="ECO:0007669"/>
    <property type="project" value="UniProtKB-KW"/>
</dbReference>
<evidence type="ECO:0000256" key="1">
    <source>
        <dbReference type="ARBA" id="ARBA00022723"/>
    </source>
</evidence>
<evidence type="ECO:0000256" key="4">
    <source>
        <dbReference type="SAM" id="MobiDB-lite"/>
    </source>
</evidence>
<reference evidence="6" key="1">
    <citation type="journal article" date="2014" name="Proc. Natl. Acad. Sci. U.S.A.">
        <title>Extensive sampling of basidiomycete genomes demonstrates inadequacy of the white-rot/brown-rot paradigm for wood decay fungi.</title>
        <authorList>
            <person name="Riley R."/>
            <person name="Salamov A.A."/>
            <person name="Brown D.W."/>
            <person name="Nagy L.G."/>
            <person name="Floudas D."/>
            <person name="Held B.W."/>
            <person name="Levasseur A."/>
            <person name="Lombard V."/>
            <person name="Morin E."/>
            <person name="Otillar R."/>
            <person name="Lindquist E.A."/>
            <person name="Sun H."/>
            <person name="LaButti K.M."/>
            <person name="Schmutz J."/>
            <person name="Jabbour D."/>
            <person name="Luo H."/>
            <person name="Baker S.E."/>
            <person name="Pisabarro A.G."/>
            <person name="Walton J.D."/>
            <person name="Blanchette R.A."/>
            <person name="Henrissat B."/>
            <person name="Martin F."/>
            <person name="Cullen D."/>
            <person name="Hibbett D.S."/>
            <person name="Grigoriev I.V."/>
        </authorList>
    </citation>
    <scope>NUCLEOTIDE SEQUENCE [LARGE SCALE GENOMIC DNA]</scope>
    <source>
        <strain evidence="6">CBS 339.88</strain>
    </source>
</reference>
<dbReference type="OrthoDB" id="3026831at2759"/>